<dbReference type="KEGG" id="ops:A8A54_20635"/>
<feature type="chain" id="PRO_5008387557" evidence="1">
    <location>
        <begin position="23"/>
        <end position="100"/>
    </location>
</feature>
<dbReference type="OrthoDB" id="8452719at2"/>
<dbReference type="RefSeq" id="WP_007880897.1">
    <property type="nucleotide sequence ID" value="NZ_CAXURC020000003.1"/>
</dbReference>
<evidence type="ECO:0000256" key="1">
    <source>
        <dbReference type="SAM" id="SignalP"/>
    </source>
</evidence>
<name>A0A1A9FUV2_9HYPH</name>
<reference evidence="3 4" key="1">
    <citation type="submission" date="2017-07" db="EMBL/GenBank/DDBJ databases">
        <title>Phylogenetic study on the rhizospheric bacterium Ochrobactrum sp. A44.</title>
        <authorList>
            <person name="Krzyzanowska D.M."/>
            <person name="Ossowicki A."/>
            <person name="Rajewska M."/>
            <person name="Maciag T."/>
            <person name="Kaczynski Z."/>
            <person name="Czerwicka M."/>
            <person name="Jafra S."/>
        </authorList>
    </citation>
    <scope>NUCLEOTIDE SEQUENCE [LARGE SCALE GENOMIC DNA]</scope>
    <source>
        <strain evidence="3 4">CCUG 30717</strain>
    </source>
</reference>
<comment type="caution">
    <text evidence="2">The sequence shown here is derived from an EMBL/GenBank/DDBJ whole genome shotgun (WGS) entry which is preliminary data.</text>
</comment>
<dbReference type="AlphaFoldDB" id="A0A1A9FUV2"/>
<protein>
    <submittedName>
        <fullName evidence="2">Uncharacterized protein</fullName>
    </submittedName>
</protein>
<gene>
    <name evidence="3" type="ORF">CEV34_4373</name>
    <name evidence="2" type="ORF">EHE22_22345</name>
</gene>
<proteinExistence type="predicted"/>
<dbReference type="EMBL" id="PKQI01000004">
    <property type="protein sequence ID" value="NNV23146.1"/>
    <property type="molecule type" value="Genomic_DNA"/>
</dbReference>
<dbReference type="EMBL" id="NNRM01000044">
    <property type="protein sequence ID" value="OYR22541.1"/>
    <property type="molecule type" value="Genomic_DNA"/>
</dbReference>
<evidence type="ECO:0000313" key="4">
    <source>
        <dbReference type="Proteomes" id="UP000216188"/>
    </source>
</evidence>
<reference evidence="2 5" key="2">
    <citation type="submission" date="2018-11" db="EMBL/GenBank/DDBJ databases">
        <title>Genome sequencing and analysis.</title>
        <authorList>
            <person name="Huang Y.-T."/>
        </authorList>
    </citation>
    <scope>NUCLEOTIDE SEQUENCE [LARGE SCALE GENOMIC DNA]</scope>
    <source>
        <strain evidence="2 5">SHIN</strain>
    </source>
</reference>
<feature type="signal peptide" evidence="1">
    <location>
        <begin position="1"/>
        <end position="22"/>
    </location>
</feature>
<evidence type="ECO:0000313" key="5">
    <source>
        <dbReference type="Proteomes" id="UP000526233"/>
    </source>
</evidence>
<keyword evidence="1" id="KW-0732">Signal</keyword>
<sequence length="100" mass="10944">MYFKSIVTALVGLCALSSAADAAIAPNYQRAKEMTAVIEAVAKLVPAHPITKVIYQKRHQYRVIAGPCSIRAMIVTEPQRNPTLGAQQFDVTLFPQRCGK</sequence>
<organism evidence="2 5">
    <name type="scientific">Brucella pseudogrignonensis</name>
    <dbReference type="NCBI Taxonomy" id="419475"/>
    <lineage>
        <taxon>Bacteria</taxon>
        <taxon>Pseudomonadati</taxon>
        <taxon>Pseudomonadota</taxon>
        <taxon>Alphaproteobacteria</taxon>
        <taxon>Hyphomicrobiales</taxon>
        <taxon>Brucellaceae</taxon>
        <taxon>Brucella/Ochrobactrum group</taxon>
        <taxon>Brucella</taxon>
    </lineage>
</organism>
<accession>A0A1A9FUV2</accession>
<dbReference type="Proteomes" id="UP000216188">
    <property type="component" value="Unassembled WGS sequence"/>
</dbReference>
<evidence type="ECO:0000313" key="2">
    <source>
        <dbReference type="EMBL" id="NNV23146.1"/>
    </source>
</evidence>
<evidence type="ECO:0000313" key="3">
    <source>
        <dbReference type="EMBL" id="OYR22541.1"/>
    </source>
</evidence>
<dbReference type="Proteomes" id="UP000526233">
    <property type="component" value="Unassembled WGS sequence"/>
</dbReference>
<keyword evidence="4" id="KW-1185">Reference proteome</keyword>